<dbReference type="STRING" id="160454.RV10_GL003669"/>
<dbReference type="InterPro" id="IPR019096">
    <property type="entry name" value="YopX_protein"/>
</dbReference>
<feature type="domain" description="YopX protein" evidence="1">
    <location>
        <begin position="48"/>
        <end position="143"/>
    </location>
</feature>
<dbReference type="Proteomes" id="UP000013782">
    <property type="component" value="Unassembled WGS sequence"/>
</dbReference>
<evidence type="ECO:0000313" key="2">
    <source>
        <dbReference type="EMBL" id="EOH86718.1"/>
    </source>
</evidence>
<dbReference type="SUPFAM" id="SSF159006">
    <property type="entry name" value="YopX-like"/>
    <property type="match status" value="1"/>
</dbReference>
<dbReference type="OrthoDB" id="1809393at2"/>
<accession>R2PTR5</accession>
<dbReference type="HOGENOM" id="CLU_107462_2_0_9"/>
<reference evidence="2 3" key="1">
    <citation type="submission" date="2013-02" db="EMBL/GenBank/DDBJ databases">
        <title>The Genome Sequence of Enterococcus pallens BAA-351.</title>
        <authorList>
            <consortium name="The Broad Institute Genome Sequencing Platform"/>
            <consortium name="The Broad Institute Genome Sequencing Center for Infectious Disease"/>
            <person name="Earl A.M."/>
            <person name="Gilmore M.S."/>
            <person name="Lebreton F."/>
            <person name="Walker B."/>
            <person name="Young S.K."/>
            <person name="Zeng Q."/>
            <person name="Gargeya S."/>
            <person name="Fitzgerald M."/>
            <person name="Haas B."/>
            <person name="Abouelleil A."/>
            <person name="Alvarado L."/>
            <person name="Arachchi H.M."/>
            <person name="Berlin A.M."/>
            <person name="Chapman S.B."/>
            <person name="Dewar J."/>
            <person name="Goldberg J."/>
            <person name="Griggs A."/>
            <person name="Gujja S."/>
            <person name="Hansen M."/>
            <person name="Howarth C."/>
            <person name="Imamovic A."/>
            <person name="Larimer J."/>
            <person name="McCowan C."/>
            <person name="Murphy C."/>
            <person name="Neiman D."/>
            <person name="Pearson M."/>
            <person name="Priest M."/>
            <person name="Roberts A."/>
            <person name="Saif S."/>
            <person name="Shea T."/>
            <person name="Sisk P."/>
            <person name="Sykes S."/>
            <person name="Wortman J."/>
            <person name="Nusbaum C."/>
            <person name="Birren B."/>
        </authorList>
    </citation>
    <scope>NUCLEOTIDE SEQUENCE [LARGE SCALE GENOMIC DNA]</scope>
    <source>
        <strain evidence="2 3">ATCC BAA-351</strain>
    </source>
</reference>
<protein>
    <recommendedName>
        <fullName evidence="1">YopX protein domain-containing protein</fullName>
    </recommendedName>
</protein>
<keyword evidence="3" id="KW-1185">Reference proteome</keyword>
<organism evidence="2 3">
    <name type="scientific">Enterococcus pallens ATCC BAA-351</name>
    <dbReference type="NCBI Taxonomy" id="1158607"/>
    <lineage>
        <taxon>Bacteria</taxon>
        <taxon>Bacillati</taxon>
        <taxon>Bacillota</taxon>
        <taxon>Bacilli</taxon>
        <taxon>Lactobacillales</taxon>
        <taxon>Enterococcaceae</taxon>
        <taxon>Enterococcus</taxon>
    </lineage>
</organism>
<dbReference type="Pfam" id="PF09643">
    <property type="entry name" value="YopX"/>
    <property type="match status" value="1"/>
</dbReference>
<gene>
    <name evidence="2" type="ORF">UAU_05164</name>
</gene>
<dbReference type="InterPro" id="IPR023385">
    <property type="entry name" value="YopX-like_C"/>
</dbReference>
<dbReference type="EMBL" id="AJAQ01000050">
    <property type="protein sequence ID" value="EOH86718.1"/>
    <property type="molecule type" value="Genomic_DNA"/>
</dbReference>
<dbReference type="AlphaFoldDB" id="R2PTR5"/>
<dbReference type="PATRIC" id="fig|1158607.3.peg.5142"/>
<dbReference type="NCBIfam" id="TIGR01671">
    <property type="entry name" value="phage_TIGR01671"/>
    <property type="match status" value="1"/>
</dbReference>
<dbReference type="RefSeq" id="WP_010760086.1">
    <property type="nucleotide sequence ID" value="NZ_ASWD01000003.1"/>
</dbReference>
<proteinExistence type="predicted"/>
<evidence type="ECO:0000259" key="1">
    <source>
        <dbReference type="Pfam" id="PF09643"/>
    </source>
</evidence>
<comment type="caution">
    <text evidence="2">The sequence shown here is derived from an EMBL/GenBank/DDBJ whole genome shotgun (WGS) entry which is preliminary data.</text>
</comment>
<dbReference type="eggNOG" id="ENOG5030W4T">
    <property type="taxonomic scope" value="Bacteria"/>
</dbReference>
<name>R2PTR5_9ENTE</name>
<dbReference type="Gene3D" id="2.30.30.290">
    <property type="entry name" value="YopX-like domains"/>
    <property type="match status" value="1"/>
</dbReference>
<evidence type="ECO:0000313" key="3">
    <source>
        <dbReference type="Proteomes" id="UP000013782"/>
    </source>
</evidence>
<sequence>MIPKFRGKCPDAGWIFGSPVKFDEHISFIMPEFNGASTMSYSVIFDRTAQFVDIETVGISTGLKDKNSVEIYEGDIVIGSQDLITGLLTPTEVKGIVKYSSENTMFYLEEKNSGHDKFIHSLGSSIYRYEVLGNIHENPELLEVAE</sequence>
<dbReference type="InterPro" id="IPR010024">
    <property type="entry name" value="CHP16711"/>
</dbReference>